<dbReference type="CDD" id="cd17534">
    <property type="entry name" value="REC_DC-like"/>
    <property type="match status" value="1"/>
</dbReference>
<dbReference type="SUPFAM" id="SSF52172">
    <property type="entry name" value="CheY-like"/>
    <property type="match status" value="1"/>
</dbReference>
<accession>A0ABX8B9T4</accession>
<dbReference type="RefSeq" id="WP_211429073.1">
    <property type="nucleotide sequence ID" value="NZ_CP072648.1"/>
</dbReference>
<dbReference type="InterPro" id="IPR011006">
    <property type="entry name" value="CheY-like_superfamily"/>
</dbReference>
<dbReference type="EMBL" id="CP072648">
    <property type="protein sequence ID" value="QUW03182.1"/>
    <property type="molecule type" value="Genomic_DNA"/>
</dbReference>
<organism evidence="5 6">
    <name type="scientific">Chloracidobacterium validum</name>
    <dbReference type="NCBI Taxonomy" id="2821543"/>
    <lineage>
        <taxon>Bacteria</taxon>
        <taxon>Pseudomonadati</taxon>
        <taxon>Acidobacteriota</taxon>
        <taxon>Terriglobia</taxon>
        <taxon>Terriglobales</taxon>
        <taxon>Acidobacteriaceae</taxon>
        <taxon>Chloracidobacterium</taxon>
    </lineage>
</organism>
<evidence type="ECO:0000313" key="6">
    <source>
        <dbReference type="Proteomes" id="UP000676506"/>
    </source>
</evidence>
<evidence type="ECO:0000313" key="5">
    <source>
        <dbReference type="EMBL" id="QUW03182.1"/>
    </source>
</evidence>
<feature type="domain" description="PAS" evidence="4">
    <location>
        <begin position="134"/>
        <end position="170"/>
    </location>
</feature>
<dbReference type="Gene3D" id="3.40.50.2300">
    <property type="match status" value="1"/>
</dbReference>
<dbReference type="PROSITE" id="PS50110">
    <property type="entry name" value="RESPONSE_REGULATORY"/>
    <property type="match status" value="1"/>
</dbReference>
<dbReference type="PROSITE" id="PS50112">
    <property type="entry name" value="PAS"/>
    <property type="match status" value="1"/>
</dbReference>
<gene>
    <name evidence="5" type="ORF">J8C06_01690</name>
</gene>
<feature type="modified residue" description="4-aspartylphosphate" evidence="2">
    <location>
        <position position="57"/>
    </location>
</feature>
<dbReference type="SUPFAM" id="SSF55785">
    <property type="entry name" value="PYP-like sensor domain (PAS domain)"/>
    <property type="match status" value="1"/>
</dbReference>
<dbReference type="InterPro" id="IPR050595">
    <property type="entry name" value="Bact_response_regulator"/>
</dbReference>
<dbReference type="CDD" id="cd00130">
    <property type="entry name" value="PAS"/>
    <property type="match status" value="1"/>
</dbReference>
<dbReference type="Gene3D" id="3.30.450.20">
    <property type="entry name" value="PAS domain"/>
    <property type="match status" value="1"/>
</dbReference>
<keyword evidence="1 2" id="KW-0597">Phosphoprotein</keyword>
<name>A0ABX8B9T4_9BACT</name>
<dbReference type="InterPro" id="IPR035965">
    <property type="entry name" value="PAS-like_dom_sf"/>
</dbReference>
<dbReference type="InterPro" id="IPR013767">
    <property type="entry name" value="PAS_fold"/>
</dbReference>
<sequence length="324" mass="35808">MDADRKRIFIVEDETIVAEALRLRLENLGYTVTGTATRGEDAIALITAAPPDLVLMDIRLADHLDGVTVGQQIHDRFGIPIVYLTANTNQKTLKQVLSGHAAGYVAKPIHDASFQSAISIALQKHAEEQNYRRRERHYLSTLAKLTDAVLVLDATRRPIYLNPAAVELTGSDGSDCARDDEVLVFLGEAGESIDPVAQCLAQGQEVRVESVWCQSRAGKRVHVQVEAIPIPNAQGAGGPEARHNVDVIVMLHPVQAAPAYQSLPEYIRVCAYCRDIMERNADNVTVTVRFETYFQRMCNFQFTHGICPNCRDAMVREMKSQSPG</sequence>
<evidence type="ECO:0000256" key="2">
    <source>
        <dbReference type="PROSITE-ProRule" id="PRU00169"/>
    </source>
</evidence>
<reference evidence="5 6" key="1">
    <citation type="submission" date="2021-03" db="EMBL/GenBank/DDBJ databases">
        <title>Genomic and phenotypic characterization of Chloracidobacterium isolates provides evidence for multiple species.</title>
        <authorList>
            <person name="Saini M.K."/>
            <person name="Costas A.M.G."/>
            <person name="Tank M."/>
            <person name="Bryant D.A."/>
        </authorList>
    </citation>
    <scope>NUCLEOTIDE SEQUENCE [LARGE SCALE GENOMIC DNA]</scope>
    <source>
        <strain evidence="5 6">BV2-C</strain>
    </source>
</reference>
<dbReference type="InterPro" id="IPR000014">
    <property type="entry name" value="PAS"/>
</dbReference>
<dbReference type="Pfam" id="PF00072">
    <property type="entry name" value="Response_reg"/>
    <property type="match status" value="1"/>
</dbReference>
<dbReference type="Proteomes" id="UP000676506">
    <property type="component" value="Chromosome 1"/>
</dbReference>
<feature type="domain" description="Response regulatory" evidence="3">
    <location>
        <begin position="7"/>
        <end position="122"/>
    </location>
</feature>
<evidence type="ECO:0000259" key="4">
    <source>
        <dbReference type="PROSITE" id="PS50112"/>
    </source>
</evidence>
<dbReference type="PANTHER" id="PTHR44591">
    <property type="entry name" value="STRESS RESPONSE REGULATOR PROTEIN 1"/>
    <property type="match status" value="1"/>
</dbReference>
<dbReference type="Pfam" id="PF00989">
    <property type="entry name" value="PAS"/>
    <property type="match status" value="1"/>
</dbReference>
<protein>
    <submittedName>
        <fullName evidence="5">Response regulator</fullName>
    </submittedName>
</protein>
<evidence type="ECO:0000259" key="3">
    <source>
        <dbReference type="PROSITE" id="PS50110"/>
    </source>
</evidence>
<proteinExistence type="predicted"/>
<keyword evidence="6" id="KW-1185">Reference proteome</keyword>
<dbReference type="PANTHER" id="PTHR44591:SF23">
    <property type="entry name" value="CHEY SUBFAMILY"/>
    <property type="match status" value="1"/>
</dbReference>
<evidence type="ECO:0000256" key="1">
    <source>
        <dbReference type="ARBA" id="ARBA00022553"/>
    </source>
</evidence>
<dbReference type="SMART" id="SM00448">
    <property type="entry name" value="REC"/>
    <property type="match status" value="1"/>
</dbReference>
<dbReference type="InterPro" id="IPR001789">
    <property type="entry name" value="Sig_transdc_resp-reg_receiver"/>
</dbReference>